<accession>A0A8W7P9P9</accession>
<sequence>MVPAYGCCDSGSQCGSFRGRFVLWSLTYTETLAPEITDDDGDGDVTTELPLVGWWGLVAVALSDNDDDDDVHGLLSSSQADVKMHSDCYINYSNIAARLLRKALKPELSAQTVRRDYSHSATNNSDYINYSNIAARLLRKALKPELRAQAVRRDDSHIKFTKWQNGKPESK</sequence>
<dbReference type="VEuPathDB" id="VectorBase:ACON2_041617"/>
<evidence type="ECO:0000313" key="2">
    <source>
        <dbReference type="EnsemblMetazoa" id="ACOM028030-PA.1"/>
    </source>
</evidence>
<reference evidence="2" key="1">
    <citation type="submission" date="2022-08" db="UniProtKB">
        <authorList>
            <consortium name="EnsemblMetazoa"/>
        </authorList>
    </citation>
    <scope>IDENTIFICATION</scope>
</reference>
<dbReference type="InterPro" id="IPR006721">
    <property type="entry name" value="ATP_synth_F1_esu_mt"/>
</dbReference>
<name>A0A8W7P9P9_ANOCL</name>
<protein>
    <recommendedName>
        <fullName evidence="3">ATP synthase subunit epsilon, mitochondrial</fullName>
    </recommendedName>
</protein>
<dbReference type="Proteomes" id="UP000075882">
    <property type="component" value="Unassembled WGS sequence"/>
</dbReference>
<dbReference type="CDD" id="cd12153">
    <property type="entry name" value="F1-ATPase_epsilon"/>
    <property type="match status" value="2"/>
</dbReference>
<evidence type="ECO:0008006" key="3">
    <source>
        <dbReference type="Google" id="ProtNLM"/>
    </source>
</evidence>
<dbReference type="EnsemblMetazoa" id="ACOM028030-RA">
    <property type="protein sequence ID" value="ACOM028030-PA.1"/>
    <property type="gene ID" value="ACOM028030"/>
</dbReference>
<dbReference type="Gene3D" id="1.10.1620.20">
    <property type="entry name" value="ATP synthase, F1 complex, epsilon subunit superfamily, mitochondrial"/>
    <property type="match status" value="2"/>
</dbReference>
<dbReference type="PANTHER" id="PTHR12448">
    <property type="entry name" value="ATP SYNTHASE EPSILON CHAIN, MITOCHONDRIAL"/>
    <property type="match status" value="1"/>
</dbReference>
<dbReference type="GO" id="GO:0005743">
    <property type="term" value="C:mitochondrial inner membrane"/>
    <property type="evidence" value="ECO:0007669"/>
    <property type="project" value="InterPro"/>
</dbReference>
<dbReference type="AlphaFoldDB" id="A0A8W7P9P9"/>
<dbReference type="SUPFAM" id="SSF48690">
    <property type="entry name" value="Epsilon subunit of mitochondrial F1F0-ATP synthase"/>
    <property type="match status" value="2"/>
</dbReference>
<dbReference type="Pfam" id="PF04627">
    <property type="entry name" value="ATP-synt_Eps"/>
    <property type="match status" value="2"/>
</dbReference>
<dbReference type="PANTHER" id="PTHR12448:SF0">
    <property type="entry name" value="ATP SYNTHASE SUBUNIT EPSILON, MITOCHONDRIAL"/>
    <property type="match status" value="1"/>
</dbReference>
<dbReference type="GO" id="GO:0042776">
    <property type="term" value="P:proton motive force-driven mitochondrial ATP synthesis"/>
    <property type="evidence" value="ECO:0007669"/>
    <property type="project" value="TreeGrafter"/>
</dbReference>
<dbReference type="GO" id="GO:0046933">
    <property type="term" value="F:proton-transporting ATP synthase activity, rotational mechanism"/>
    <property type="evidence" value="ECO:0007669"/>
    <property type="project" value="InterPro"/>
</dbReference>
<comment type="similarity">
    <text evidence="1">Belongs to the eukaryotic ATPase epsilon family.</text>
</comment>
<evidence type="ECO:0000256" key="1">
    <source>
        <dbReference type="ARBA" id="ARBA00009502"/>
    </source>
</evidence>
<dbReference type="InterPro" id="IPR036742">
    <property type="entry name" value="ATP_synth_F1_esu_sf_mt"/>
</dbReference>
<proteinExistence type="inferred from homology"/>
<dbReference type="GO" id="GO:0045259">
    <property type="term" value="C:proton-transporting ATP synthase complex"/>
    <property type="evidence" value="ECO:0007669"/>
    <property type="project" value="InterPro"/>
</dbReference>
<organism evidence="2">
    <name type="scientific">Anopheles coluzzii</name>
    <name type="common">African malaria mosquito</name>
    <dbReference type="NCBI Taxonomy" id="1518534"/>
    <lineage>
        <taxon>Eukaryota</taxon>
        <taxon>Metazoa</taxon>
        <taxon>Ecdysozoa</taxon>
        <taxon>Arthropoda</taxon>
        <taxon>Hexapoda</taxon>
        <taxon>Insecta</taxon>
        <taxon>Pterygota</taxon>
        <taxon>Neoptera</taxon>
        <taxon>Endopterygota</taxon>
        <taxon>Diptera</taxon>
        <taxon>Nematocera</taxon>
        <taxon>Culicoidea</taxon>
        <taxon>Culicidae</taxon>
        <taxon>Anophelinae</taxon>
        <taxon>Anopheles</taxon>
    </lineage>
</organism>